<organism evidence="1 2">
    <name type="scientific">Agromyces agglutinans</name>
    <dbReference type="NCBI Taxonomy" id="2662258"/>
    <lineage>
        <taxon>Bacteria</taxon>
        <taxon>Bacillati</taxon>
        <taxon>Actinomycetota</taxon>
        <taxon>Actinomycetes</taxon>
        <taxon>Micrococcales</taxon>
        <taxon>Microbacteriaceae</taxon>
        <taxon>Agromyces</taxon>
    </lineage>
</organism>
<proteinExistence type="predicted"/>
<comment type="caution">
    <text evidence="1">The sequence shown here is derived from an EMBL/GenBank/DDBJ whole genome shotgun (WGS) entry which is preliminary data.</text>
</comment>
<dbReference type="SUPFAM" id="SSF53850">
    <property type="entry name" value="Periplasmic binding protein-like II"/>
    <property type="match status" value="1"/>
</dbReference>
<name>A0A6I2FDA3_9MICO</name>
<protein>
    <recommendedName>
        <fullName evidence="3">Solute-binding protein family 3/N-terminal domain-containing protein</fullName>
    </recommendedName>
</protein>
<dbReference type="AlphaFoldDB" id="A0A6I2FDA3"/>
<keyword evidence="2" id="KW-1185">Reference proteome</keyword>
<evidence type="ECO:0008006" key="3">
    <source>
        <dbReference type="Google" id="ProtNLM"/>
    </source>
</evidence>
<dbReference type="EMBL" id="WJIF01000007">
    <property type="protein sequence ID" value="MRG60650.1"/>
    <property type="molecule type" value="Genomic_DNA"/>
</dbReference>
<evidence type="ECO:0000313" key="2">
    <source>
        <dbReference type="Proteomes" id="UP000431080"/>
    </source>
</evidence>
<evidence type="ECO:0000313" key="1">
    <source>
        <dbReference type="EMBL" id="MRG60650.1"/>
    </source>
</evidence>
<accession>A0A6I2FDA3</accession>
<sequence>MPADPNGTLDRATGAELRVGASPDASLIEVRGDDVSGVLAEVVEAFAASIDATVEWTVGGEEQLVTGLEEGELDLVVGGITDETPWLDRAGVSRGYPEMPGANGRTIVMLVPLGENRFLSTLETFLDEELG</sequence>
<reference evidence="1 2" key="1">
    <citation type="submission" date="2019-10" db="EMBL/GenBank/DDBJ databases">
        <authorList>
            <person name="Nie G."/>
            <person name="Ming H."/>
            <person name="Yi B."/>
        </authorList>
    </citation>
    <scope>NUCLEOTIDE SEQUENCE [LARGE SCALE GENOMIC DNA]</scope>
    <source>
        <strain evidence="1 2">CFH 90414</strain>
    </source>
</reference>
<dbReference type="Proteomes" id="UP000431080">
    <property type="component" value="Unassembled WGS sequence"/>
</dbReference>
<dbReference type="Gene3D" id="3.40.190.10">
    <property type="entry name" value="Periplasmic binding protein-like II"/>
    <property type="match status" value="1"/>
</dbReference>
<gene>
    <name evidence="1" type="ORF">GE115_12340</name>
</gene>